<gene>
    <name evidence="4" type="ORF">C1637_19480</name>
    <name evidence="3" type="ORF">EG342_15345</name>
</gene>
<dbReference type="Proteomes" id="UP000236262">
    <property type="component" value="Unassembled WGS sequence"/>
</dbReference>
<dbReference type="KEGG" id="clac:EG342_15345"/>
<feature type="transmembrane region" description="Helical" evidence="1">
    <location>
        <begin position="310"/>
        <end position="328"/>
    </location>
</feature>
<feature type="transmembrane region" description="Helical" evidence="1">
    <location>
        <begin position="161"/>
        <end position="177"/>
    </location>
</feature>
<dbReference type="GO" id="GO:0016020">
    <property type="term" value="C:membrane"/>
    <property type="evidence" value="ECO:0007669"/>
    <property type="project" value="TreeGrafter"/>
</dbReference>
<feature type="transmembrane region" description="Helical" evidence="1">
    <location>
        <begin position="215"/>
        <end position="239"/>
    </location>
</feature>
<feature type="transmembrane region" description="Helical" evidence="1">
    <location>
        <begin position="62"/>
        <end position="81"/>
    </location>
</feature>
<keyword evidence="1" id="KW-0812">Transmembrane</keyword>
<dbReference type="AlphaFoldDB" id="A0A3G6REN3"/>
<name>A0A3G6REN3_CHRLC</name>
<reference evidence="4 5" key="1">
    <citation type="submission" date="2018-01" db="EMBL/GenBank/DDBJ databases">
        <title>Draft genome sequences of Chryseobacterium lactis NCTC11390, Chryseobacterium oncorhynchi 701B-08, and Chryseobacterium viscerum 687B-08.</title>
        <authorList>
            <person name="Jeong J.-J."/>
            <person name="Lee Y.J."/>
            <person name="Park B."/>
            <person name="Choi I.-G."/>
            <person name="Kim K.D."/>
        </authorList>
    </citation>
    <scope>NUCLEOTIDE SEQUENCE [LARGE SCALE GENOMIC DNA]</scope>
    <source>
        <strain evidence="4 5">NCTC11390</strain>
    </source>
</reference>
<dbReference type="EMBL" id="CP033924">
    <property type="protein sequence ID" value="AZA83166.1"/>
    <property type="molecule type" value="Genomic_DNA"/>
</dbReference>
<keyword evidence="6" id="KW-1185">Reference proteome</keyword>
<proteinExistence type="predicted"/>
<sequence length="394" mass="46955">MKKKLNLINLINPYFLFSKELANDRIFGLDILRAFAIIVVIIDHGKFMFPPKIVELHNYIQFDGVTVFFVLSGLLIGKILIKQVENNKVSFRLLLDFWIRRWFRTLPTYFLILSILVICYSIKEESFTFYKMSRYYFFIQNFFHIPYLYFPEAWSLSVEEWFYILIPSFIFLLILVFKLQPKISIPVVVCIVICGVTFLRYTICLDHDEEKARTFHHIVIFRLDSIMYGVIGAYINYYYLKYWNLIPRYLFLTGIGIFALQKYLSLSNTFPDLTGLYKIIFEFSLTSLGTLLLLPYLTTLKDRKYAIGKIITIISILSYSMYLIHMTLIKNMILYSIPWTSFTKNYNIIIPVMYTLYWGITFLFSTVIYKFYEAPMTRLRDQFSMLQKHEKPAF</sequence>
<evidence type="ECO:0000313" key="6">
    <source>
        <dbReference type="Proteomes" id="UP000279972"/>
    </source>
</evidence>
<dbReference type="GO" id="GO:0009103">
    <property type="term" value="P:lipopolysaccharide biosynthetic process"/>
    <property type="evidence" value="ECO:0007669"/>
    <property type="project" value="TreeGrafter"/>
</dbReference>
<evidence type="ECO:0000313" key="5">
    <source>
        <dbReference type="Proteomes" id="UP000236262"/>
    </source>
</evidence>
<keyword evidence="3" id="KW-0808">Transferase</keyword>
<evidence type="ECO:0000259" key="2">
    <source>
        <dbReference type="Pfam" id="PF01757"/>
    </source>
</evidence>
<dbReference type="InterPro" id="IPR002656">
    <property type="entry name" value="Acyl_transf_3_dom"/>
</dbReference>
<reference evidence="3 6" key="2">
    <citation type="submission" date="2018-11" db="EMBL/GenBank/DDBJ databases">
        <title>Proposal to divide the Flavobacteriaceae and reorganize its genera based on Amino Acid Identity values calculated from whole genome sequences.</title>
        <authorList>
            <person name="Nicholson A.C."/>
            <person name="Gulvik C.A."/>
            <person name="Whitney A.M."/>
            <person name="Humrighouse B.W."/>
            <person name="Bell M."/>
            <person name="Holmes B."/>
            <person name="Steigerwalt A.G."/>
            <person name="Villarma A."/>
            <person name="Sheth M."/>
            <person name="Batra D."/>
            <person name="Pryor J."/>
            <person name="Bernardet J.-F."/>
            <person name="Hugo C."/>
            <person name="Kampfer P."/>
            <person name="Newman J."/>
            <person name="McQuiston J.R."/>
        </authorList>
    </citation>
    <scope>NUCLEOTIDE SEQUENCE [LARGE SCALE GENOMIC DNA]</scope>
    <source>
        <strain evidence="3 6">KC_1864</strain>
    </source>
</reference>
<dbReference type="EMBL" id="PPEH01000009">
    <property type="protein sequence ID" value="PNW11943.1"/>
    <property type="molecule type" value="Genomic_DNA"/>
</dbReference>
<evidence type="ECO:0000313" key="3">
    <source>
        <dbReference type="EMBL" id="AZA83166.1"/>
    </source>
</evidence>
<feature type="transmembrane region" description="Helical" evidence="1">
    <location>
        <begin position="26"/>
        <end position="42"/>
    </location>
</feature>
<dbReference type="RefSeq" id="WP_103293330.1">
    <property type="nucleotide sequence ID" value="NZ_CP033924.1"/>
</dbReference>
<feature type="transmembrane region" description="Helical" evidence="1">
    <location>
        <begin position="101"/>
        <end position="120"/>
    </location>
</feature>
<feature type="transmembrane region" description="Helical" evidence="1">
    <location>
        <begin position="276"/>
        <end position="298"/>
    </location>
</feature>
<dbReference type="GO" id="GO:0016747">
    <property type="term" value="F:acyltransferase activity, transferring groups other than amino-acyl groups"/>
    <property type="evidence" value="ECO:0007669"/>
    <property type="project" value="InterPro"/>
</dbReference>
<keyword evidence="3" id="KW-0012">Acyltransferase</keyword>
<evidence type="ECO:0000313" key="4">
    <source>
        <dbReference type="EMBL" id="PNW11943.1"/>
    </source>
</evidence>
<feature type="domain" description="Acyltransferase 3" evidence="2">
    <location>
        <begin position="28"/>
        <end position="369"/>
    </location>
</feature>
<dbReference type="Pfam" id="PF01757">
    <property type="entry name" value="Acyl_transf_3"/>
    <property type="match status" value="1"/>
</dbReference>
<feature type="transmembrane region" description="Helical" evidence="1">
    <location>
        <begin position="246"/>
        <end position="264"/>
    </location>
</feature>
<dbReference type="PANTHER" id="PTHR23028">
    <property type="entry name" value="ACETYLTRANSFERASE"/>
    <property type="match status" value="1"/>
</dbReference>
<evidence type="ECO:0000256" key="1">
    <source>
        <dbReference type="SAM" id="Phobius"/>
    </source>
</evidence>
<organism evidence="4 5">
    <name type="scientific">Chryseobacterium lactis</name>
    <dbReference type="NCBI Taxonomy" id="1241981"/>
    <lineage>
        <taxon>Bacteria</taxon>
        <taxon>Pseudomonadati</taxon>
        <taxon>Bacteroidota</taxon>
        <taxon>Flavobacteriia</taxon>
        <taxon>Flavobacteriales</taxon>
        <taxon>Weeksellaceae</taxon>
        <taxon>Chryseobacterium group</taxon>
        <taxon>Chryseobacterium</taxon>
    </lineage>
</organism>
<accession>A0A3G6REN3</accession>
<protein>
    <submittedName>
        <fullName evidence="3">Acyltransferase</fullName>
    </submittedName>
</protein>
<dbReference type="Proteomes" id="UP000279972">
    <property type="component" value="Chromosome"/>
</dbReference>
<dbReference type="InterPro" id="IPR050879">
    <property type="entry name" value="Acyltransferase_3"/>
</dbReference>
<dbReference type="OrthoDB" id="290051at2"/>
<feature type="transmembrane region" description="Helical" evidence="1">
    <location>
        <begin position="184"/>
        <end position="203"/>
    </location>
</feature>
<feature type="transmembrane region" description="Helical" evidence="1">
    <location>
        <begin position="348"/>
        <end position="372"/>
    </location>
</feature>
<keyword evidence="1" id="KW-1133">Transmembrane helix</keyword>
<keyword evidence="1" id="KW-0472">Membrane</keyword>
<dbReference type="PANTHER" id="PTHR23028:SF53">
    <property type="entry name" value="ACYL_TRANSF_3 DOMAIN-CONTAINING PROTEIN"/>
    <property type="match status" value="1"/>
</dbReference>